<keyword evidence="1" id="KW-0732">Signal</keyword>
<dbReference type="EMBL" id="CP001699">
    <property type="protein sequence ID" value="ACU63085.1"/>
    <property type="molecule type" value="Genomic_DNA"/>
</dbReference>
<evidence type="ECO:0000313" key="2">
    <source>
        <dbReference type="EMBL" id="ACU63085.1"/>
    </source>
</evidence>
<evidence type="ECO:0000313" key="3">
    <source>
        <dbReference type="Proteomes" id="UP000002215"/>
    </source>
</evidence>
<evidence type="ECO:0000256" key="1">
    <source>
        <dbReference type="SAM" id="SignalP"/>
    </source>
</evidence>
<dbReference type="PROSITE" id="PS51257">
    <property type="entry name" value="PROKAR_LIPOPROTEIN"/>
    <property type="match status" value="1"/>
</dbReference>
<dbReference type="RefSeq" id="WP_012793252.1">
    <property type="nucleotide sequence ID" value="NC_013132.1"/>
</dbReference>
<feature type="chain" id="PRO_5037064393" evidence="1">
    <location>
        <begin position="27"/>
        <end position="236"/>
    </location>
</feature>
<protein>
    <submittedName>
        <fullName evidence="2">Uncharacterized protein</fullName>
    </submittedName>
</protein>
<proteinExistence type="predicted"/>
<dbReference type="KEGG" id="cpi:Cpin_5661"/>
<dbReference type="OrthoDB" id="795819at2"/>
<feature type="signal peptide" evidence="1">
    <location>
        <begin position="1"/>
        <end position="26"/>
    </location>
</feature>
<gene>
    <name evidence="2" type="ordered locus">Cpin_5661</name>
</gene>
<dbReference type="AlphaFoldDB" id="A0A979G9A8"/>
<organism evidence="2 3">
    <name type="scientific">Chitinophaga pinensis (strain ATCC 43595 / DSM 2588 / LMG 13176 / NBRC 15968 / NCIMB 11800 / UQM 2034)</name>
    <dbReference type="NCBI Taxonomy" id="485918"/>
    <lineage>
        <taxon>Bacteria</taxon>
        <taxon>Pseudomonadati</taxon>
        <taxon>Bacteroidota</taxon>
        <taxon>Chitinophagia</taxon>
        <taxon>Chitinophagales</taxon>
        <taxon>Chitinophagaceae</taxon>
        <taxon>Chitinophaga</taxon>
    </lineage>
</organism>
<name>A0A979G9A8_CHIPD</name>
<reference evidence="2 3" key="2">
    <citation type="journal article" date="2010" name="Stand. Genomic Sci.">
        <title>Complete genome sequence of Chitinophaga pinensis type strain (UQM 2034).</title>
        <authorList>
            <person name="Glavina Del Rio T."/>
            <person name="Abt B."/>
            <person name="Spring S."/>
            <person name="Lapidus A."/>
            <person name="Nolan M."/>
            <person name="Tice H."/>
            <person name="Copeland A."/>
            <person name="Cheng J.F."/>
            <person name="Chen F."/>
            <person name="Bruce D."/>
            <person name="Goodwin L."/>
            <person name="Pitluck S."/>
            <person name="Ivanova N."/>
            <person name="Mavromatis K."/>
            <person name="Mikhailova N."/>
            <person name="Pati A."/>
            <person name="Chen A."/>
            <person name="Palaniappan K."/>
            <person name="Land M."/>
            <person name="Hauser L."/>
            <person name="Chang Y.J."/>
            <person name="Jeffries C.D."/>
            <person name="Chain P."/>
            <person name="Saunders E."/>
            <person name="Detter J.C."/>
            <person name="Brettin T."/>
            <person name="Rohde M."/>
            <person name="Goker M."/>
            <person name="Bristow J."/>
            <person name="Eisen J.A."/>
            <person name="Markowitz V."/>
            <person name="Hugenholtz P."/>
            <person name="Kyrpides N.C."/>
            <person name="Klenk H.P."/>
            <person name="Lucas S."/>
        </authorList>
    </citation>
    <scope>NUCLEOTIDE SEQUENCE [LARGE SCALE GENOMIC DNA]</scope>
    <source>
        <strain evidence="3">ATCC 43595 / DSM 2588 / LMG 13176 / NBRC 15968 / NCIMB 11800 / UQM 2034</strain>
    </source>
</reference>
<accession>A0A979G9A8</accession>
<dbReference type="Proteomes" id="UP000002215">
    <property type="component" value="Chromosome"/>
</dbReference>
<sequence>MFNRLSYIIGLTLLTLVIFSCSSPNAPTDEKTKSPTSNNYDILSEEKYETSGKAQLLEYAVYKDSIYTKVALEKIVLEIYNLNRDKNIFKQHDAPTVIGVYLYTSQNAFKDRAEWIAMLTKGPYDSEPRISFNDFKITALNGQNDSSKTNDEIELEKLKSYLQERGLELCTFADTLKKVELDNIHKADAKYPDYGDKHMAMIKQLDTQFYESLKKKHKMNENIITKVAIFAMSYCK</sequence>
<reference evidence="3" key="1">
    <citation type="submission" date="2009-08" db="EMBL/GenBank/DDBJ databases">
        <title>The complete genome of Chitinophaga pinensis DSM 2588.</title>
        <authorList>
            <consortium name="US DOE Joint Genome Institute (JGI-PGF)"/>
            <person name="Lucas S."/>
            <person name="Copeland A."/>
            <person name="Lapidus A."/>
            <person name="Glavina del Rio T."/>
            <person name="Dalin E."/>
            <person name="Tice H."/>
            <person name="Bruce D."/>
            <person name="Goodwin L."/>
            <person name="Pitluck S."/>
            <person name="Kyrpides N."/>
            <person name="Mavromatis K."/>
            <person name="Ivanova N."/>
            <person name="Mikhailova N."/>
            <person name="Sims D."/>
            <person name="Meinche L."/>
            <person name="Brettin T."/>
            <person name="Detter J.C."/>
            <person name="Han C."/>
            <person name="Larimer F."/>
            <person name="Land M."/>
            <person name="Hauser L."/>
            <person name="Markowitz V."/>
            <person name="Cheng J.-F."/>
            <person name="Hugenholtz P."/>
            <person name="Woyke T."/>
            <person name="Wu D."/>
            <person name="Spring S."/>
            <person name="Klenk H.-P."/>
            <person name="Eisen J.A."/>
        </authorList>
    </citation>
    <scope>NUCLEOTIDE SEQUENCE [LARGE SCALE GENOMIC DNA]</scope>
    <source>
        <strain evidence="3">ATCC 43595 / DSM 2588 / LMG 13176 / NBRC 15968 / NCIMB 11800 / UQM 2034</strain>
    </source>
</reference>